<reference evidence="1 2" key="1">
    <citation type="submission" date="2013-07" db="EMBL/GenBank/DDBJ databases">
        <title>Comparative Genomic and Metabolomic Analysis of Twelve Strains of Pseudoalteromonas luteoviolacea.</title>
        <authorList>
            <person name="Vynne N.G."/>
            <person name="Mansson M."/>
            <person name="Gram L."/>
        </authorList>
    </citation>
    <scope>NUCLEOTIDE SEQUENCE [LARGE SCALE GENOMIC DNA]</scope>
    <source>
        <strain evidence="1 2">S4060-1</strain>
    </source>
</reference>
<sequence>MGTTMLKALLSRLLSRYQKDKRIEAELMAAYALLPRDIVESADGYCEADFLTYINHNELLLALEELEGVIVDNGLQTKQFWTHLIQAAKIMNHAHAERYRSIQSAANY</sequence>
<name>A0A167PEF2_9GAMM</name>
<organism evidence="1 2">
    <name type="scientific">Pseudoalteromonas luteoviolacea S4060-1</name>
    <dbReference type="NCBI Taxonomy" id="1365257"/>
    <lineage>
        <taxon>Bacteria</taxon>
        <taxon>Pseudomonadati</taxon>
        <taxon>Pseudomonadota</taxon>
        <taxon>Gammaproteobacteria</taxon>
        <taxon>Alteromonadales</taxon>
        <taxon>Pseudoalteromonadaceae</taxon>
        <taxon>Pseudoalteromonas</taxon>
    </lineage>
</organism>
<proteinExistence type="predicted"/>
<evidence type="ECO:0000313" key="2">
    <source>
        <dbReference type="Proteomes" id="UP000076661"/>
    </source>
</evidence>
<dbReference type="EMBL" id="AUXX01000001">
    <property type="protein sequence ID" value="KZN70455.1"/>
    <property type="molecule type" value="Genomic_DNA"/>
</dbReference>
<dbReference type="AlphaFoldDB" id="A0A167PEF2"/>
<dbReference type="Proteomes" id="UP000076661">
    <property type="component" value="Unassembled WGS sequence"/>
</dbReference>
<comment type="caution">
    <text evidence="1">The sequence shown here is derived from an EMBL/GenBank/DDBJ whole genome shotgun (WGS) entry which is preliminary data.</text>
</comment>
<evidence type="ECO:0000313" key="1">
    <source>
        <dbReference type="EMBL" id="KZN70455.1"/>
    </source>
</evidence>
<dbReference type="PATRIC" id="fig|1365257.3.peg.147"/>
<accession>A0A167PEF2</accession>
<protein>
    <submittedName>
        <fullName evidence="1">Uncharacterized protein</fullName>
    </submittedName>
</protein>
<gene>
    <name evidence="1" type="ORF">N478_00700</name>
</gene>